<dbReference type="Gene3D" id="3.30.470.30">
    <property type="entry name" value="DNA ligase/mRNA capping enzyme"/>
    <property type="match status" value="1"/>
</dbReference>
<dbReference type="EMBL" id="AOMC01000120">
    <property type="protein sequence ID" value="EMA43484.1"/>
    <property type="molecule type" value="Genomic_DNA"/>
</dbReference>
<dbReference type="SUPFAM" id="SSF56091">
    <property type="entry name" value="DNA ligase/mRNA capping enzyme, catalytic domain"/>
    <property type="match status" value="1"/>
</dbReference>
<feature type="domain" description="RNA ligase" evidence="1">
    <location>
        <begin position="22"/>
        <end position="181"/>
    </location>
</feature>
<evidence type="ECO:0000259" key="1">
    <source>
        <dbReference type="Pfam" id="PF09414"/>
    </source>
</evidence>
<dbReference type="InterPro" id="IPR021122">
    <property type="entry name" value="RNA_ligase_dom_REL/Rnl2"/>
</dbReference>
<dbReference type="Pfam" id="PF09414">
    <property type="entry name" value="RNA_ligase"/>
    <property type="match status" value="1"/>
</dbReference>
<dbReference type="AlphaFoldDB" id="M0MFL7"/>
<proteinExistence type="predicted"/>
<dbReference type="eggNOG" id="arCOG08926">
    <property type="taxonomic scope" value="Archaea"/>
</dbReference>
<comment type="caution">
    <text evidence="2">The sequence shown here is derived from an EMBL/GenBank/DDBJ whole genome shotgun (WGS) entry which is preliminary data.</text>
</comment>
<accession>M0MFL7</accession>
<dbReference type="PATRIC" id="fig|931277.6.peg.1927"/>
<dbReference type="RefSeq" id="WP_004054222.1">
    <property type="nucleotide sequence ID" value="NZ_AOMC01000120.1"/>
</dbReference>
<evidence type="ECO:0000313" key="2">
    <source>
        <dbReference type="EMBL" id="EMA43484.1"/>
    </source>
</evidence>
<reference evidence="2 3" key="1">
    <citation type="journal article" date="2014" name="PLoS Genet.">
        <title>Phylogenetically driven sequencing of extremely halophilic archaea reveals strategies for static and dynamic osmo-response.</title>
        <authorList>
            <person name="Becker E.A."/>
            <person name="Seitzer P.M."/>
            <person name="Tritt A."/>
            <person name="Larsen D."/>
            <person name="Krusor M."/>
            <person name="Yao A.I."/>
            <person name="Wu D."/>
            <person name="Madern D."/>
            <person name="Eisen J.A."/>
            <person name="Darling A.E."/>
            <person name="Facciotti M.T."/>
        </authorList>
    </citation>
    <scope>NUCLEOTIDE SEQUENCE [LARGE SCALE GENOMIC DNA]</scope>
    <source>
        <strain evidence="2 3">DSM 1307</strain>
    </source>
</reference>
<dbReference type="OrthoDB" id="326212at2157"/>
<name>M0MFL7_HALMO</name>
<evidence type="ECO:0000313" key="3">
    <source>
        <dbReference type="Proteomes" id="UP000011568"/>
    </source>
</evidence>
<dbReference type="Proteomes" id="UP000011568">
    <property type="component" value="Unassembled WGS sequence"/>
</dbReference>
<gene>
    <name evidence="2" type="ORF">C448_09852</name>
</gene>
<organism evidence="2 3">
    <name type="scientific">Halococcus morrhuae DSM 1307</name>
    <dbReference type="NCBI Taxonomy" id="931277"/>
    <lineage>
        <taxon>Archaea</taxon>
        <taxon>Methanobacteriati</taxon>
        <taxon>Methanobacteriota</taxon>
        <taxon>Stenosarchaea group</taxon>
        <taxon>Halobacteria</taxon>
        <taxon>Halobacteriales</taxon>
        <taxon>Halococcaceae</taxon>
        <taxon>Halococcus</taxon>
    </lineage>
</organism>
<keyword evidence="3" id="KW-1185">Reference proteome</keyword>
<sequence length="285" mass="33176">MKQFPSIPRLANAPDRLFETGHVWLLEKVDGANVRFQLQESGLIVVGDRSRVYDDPDAIPSPYRHAVRHIRENLDRQALRRAVDDPTEIVFFGEAMHHHTIEYDWQRTPSFLGFDVWSASKQQFYPFDAVERIFERLGLTPVNAFEKERRVRHFDPAAYPIPQSAWYDGPAEGVVVRNKRGDQAKLLHPDFEEVDDTVAVDATAEELAAKYATRRRFEKLTNKLDDREKPVTFDELYERTLDDIVREEHKQLHHSERDIDLQLFRSTIAGRTRSFLDDGRSDADC</sequence>
<protein>
    <recommendedName>
        <fullName evidence="1">RNA ligase domain-containing protein</fullName>
    </recommendedName>
</protein>